<dbReference type="Gene3D" id="3.40.190.10">
    <property type="entry name" value="Periplasmic binding protein-like II"/>
    <property type="match status" value="1"/>
</dbReference>
<keyword evidence="4" id="KW-0564">Palmitate</keyword>
<evidence type="ECO:0000256" key="1">
    <source>
        <dbReference type="ARBA" id="ARBA00022475"/>
    </source>
</evidence>
<evidence type="ECO:0000256" key="4">
    <source>
        <dbReference type="ARBA" id="ARBA00023139"/>
    </source>
</evidence>
<dbReference type="InterPro" id="IPR006059">
    <property type="entry name" value="SBP"/>
</dbReference>
<evidence type="ECO:0000256" key="5">
    <source>
        <dbReference type="ARBA" id="ARBA00023288"/>
    </source>
</evidence>
<gene>
    <name evidence="6" type="ORF">D7M11_34995</name>
</gene>
<evidence type="ECO:0000256" key="2">
    <source>
        <dbReference type="ARBA" id="ARBA00022729"/>
    </source>
</evidence>
<evidence type="ECO:0000313" key="6">
    <source>
        <dbReference type="EMBL" id="RKN62078.1"/>
    </source>
</evidence>
<dbReference type="Proteomes" id="UP000282311">
    <property type="component" value="Unassembled WGS sequence"/>
</dbReference>
<dbReference type="InterPro" id="IPR050490">
    <property type="entry name" value="Bact_solute-bd_prot1"/>
</dbReference>
<keyword evidence="5" id="KW-0449">Lipoprotein</keyword>
<comment type="caution">
    <text evidence="6">The sequence shown here is derived from an EMBL/GenBank/DDBJ whole genome shotgun (WGS) entry which is preliminary data.</text>
</comment>
<keyword evidence="2" id="KW-0732">Signal</keyword>
<dbReference type="Pfam" id="PF01547">
    <property type="entry name" value="SBP_bac_1"/>
    <property type="match status" value="1"/>
</dbReference>
<accession>A0A3B0ANQ5</accession>
<keyword evidence="7" id="KW-1185">Reference proteome</keyword>
<evidence type="ECO:0000256" key="3">
    <source>
        <dbReference type="ARBA" id="ARBA00023136"/>
    </source>
</evidence>
<proteinExistence type="predicted"/>
<dbReference type="SUPFAM" id="SSF53850">
    <property type="entry name" value="Periplasmic binding protein-like II"/>
    <property type="match status" value="1"/>
</dbReference>
<organism evidence="6 7">
    <name type="scientific">Paenibacillus ginsengarvi</name>
    <dbReference type="NCBI Taxonomy" id="400777"/>
    <lineage>
        <taxon>Bacteria</taxon>
        <taxon>Bacillati</taxon>
        <taxon>Bacillota</taxon>
        <taxon>Bacilli</taxon>
        <taxon>Bacillales</taxon>
        <taxon>Paenibacillaceae</taxon>
        <taxon>Paenibacillus</taxon>
    </lineage>
</organism>
<reference evidence="6 7" key="1">
    <citation type="journal article" date="2007" name="Int. J. Syst. Evol. Microbiol.">
        <title>Paenibacillus ginsengarvi sp. nov., isolated from soil from ginseng cultivation.</title>
        <authorList>
            <person name="Yoon M.H."/>
            <person name="Ten L.N."/>
            <person name="Im W.T."/>
        </authorList>
    </citation>
    <scope>NUCLEOTIDE SEQUENCE [LARGE SCALE GENOMIC DNA]</scope>
    <source>
        <strain evidence="6 7">KCTC 13059</strain>
    </source>
</reference>
<dbReference type="AlphaFoldDB" id="A0A3B0ANQ5"/>
<sequence>MRLHMRRYVQIAFKQGGTVMGTNRKRLSLVTLLTLTAVIAAACGGGGKAIDSSRDAASDKEPAYLKEPVEITFYRPNTATTEEQFKQMMGDAVKAKFPNVTPKFIPYAKGTEFKDVIAAGENLDIVFYSIGLITNMTDYDLQYDLSGLLKTNKFDLTRLEQTQVEFMKNFSGGGMYGLPVWTTAEVLAYNKDLFDKFGVAYPKDGMTWDEAYEMAKKLTRKDGGVQYYGYGMSPSHMLNVNQLSAPFNDAQNKPLITDDKFKKLIDNFARFYQLPGSDLAKELWSKQTTTLFTKDKTLAMYAYFNSVLNNEGNYDAVTLPTFADARDVGSQMYPTYATVASTSKHKEMAYQIVAYLTSDEYQIKMSKDATGLSILNNPQIQMTFAESLPIYQGKNIKSFFPAKPAPITMKTKYTGIVSGKANSALQQVAQGEKDVVTALREAAEAATKEIQAAQGK</sequence>
<name>A0A3B0ANQ5_9BACL</name>
<evidence type="ECO:0000313" key="7">
    <source>
        <dbReference type="Proteomes" id="UP000282311"/>
    </source>
</evidence>
<dbReference type="PANTHER" id="PTHR43649:SF33">
    <property type="entry name" value="POLYGALACTURONAN_RHAMNOGALACTURONAN-BINDING PROTEIN YTCQ"/>
    <property type="match status" value="1"/>
</dbReference>
<protein>
    <submittedName>
        <fullName evidence="6">Extracellular solute-binding protein</fullName>
    </submittedName>
</protein>
<keyword evidence="3" id="KW-0472">Membrane</keyword>
<keyword evidence="1" id="KW-1003">Cell membrane</keyword>
<dbReference type="EMBL" id="RBAH01000049">
    <property type="protein sequence ID" value="RKN62078.1"/>
    <property type="molecule type" value="Genomic_DNA"/>
</dbReference>
<dbReference type="PANTHER" id="PTHR43649">
    <property type="entry name" value="ARABINOSE-BINDING PROTEIN-RELATED"/>
    <property type="match status" value="1"/>
</dbReference>